<keyword evidence="1" id="KW-0732">Signal</keyword>
<gene>
    <name evidence="3" type="ORF">DXX94_10800</name>
</gene>
<dbReference type="Gene3D" id="3.40.50.1820">
    <property type="entry name" value="alpha/beta hydrolase"/>
    <property type="match status" value="1"/>
</dbReference>
<dbReference type="SUPFAM" id="SSF53474">
    <property type="entry name" value="alpha/beta-Hydrolases"/>
    <property type="match status" value="1"/>
</dbReference>
<feature type="domain" description="Serine aminopeptidase S33" evidence="2">
    <location>
        <begin position="77"/>
        <end position="139"/>
    </location>
</feature>
<dbReference type="InterPro" id="IPR022742">
    <property type="entry name" value="Hydrolase_4"/>
</dbReference>
<comment type="caution">
    <text evidence="3">The sequence shown here is derived from an EMBL/GenBank/DDBJ whole genome shotgun (WGS) entry which is preliminary data.</text>
</comment>
<keyword evidence="3" id="KW-0378">Hydrolase</keyword>
<dbReference type="RefSeq" id="WP_116015799.1">
    <property type="nucleotide sequence ID" value="NZ_QUOT01000001.1"/>
</dbReference>
<reference evidence="4" key="1">
    <citation type="submission" date="2018-08" db="EMBL/GenBank/DDBJ databases">
        <title>Thalassotalea euphylliae genome.</title>
        <authorList>
            <person name="Summers S."/>
            <person name="Rice S.A."/>
            <person name="Freckelton M.L."/>
            <person name="Nedved B.T."/>
            <person name="Hadfield M.G."/>
        </authorList>
    </citation>
    <scope>NUCLEOTIDE SEQUENCE [LARGE SCALE GENOMIC DNA]</scope>
    <source>
        <strain evidence="4">H3</strain>
    </source>
</reference>
<dbReference type="GO" id="GO:0016787">
    <property type="term" value="F:hydrolase activity"/>
    <property type="evidence" value="ECO:0007669"/>
    <property type="project" value="UniProtKB-KW"/>
</dbReference>
<evidence type="ECO:0000256" key="1">
    <source>
        <dbReference type="SAM" id="SignalP"/>
    </source>
</evidence>
<evidence type="ECO:0000313" key="4">
    <source>
        <dbReference type="Proteomes" id="UP000256899"/>
    </source>
</evidence>
<dbReference type="EMBL" id="QUOT01000001">
    <property type="protein sequence ID" value="REL31161.1"/>
    <property type="molecule type" value="Genomic_DNA"/>
</dbReference>
<dbReference type="InterPro" id="IPR029058">
    <property type="entry name" value="AB_hydrolase_fold"/>
</dbReference>
<feature type="signal peptide" evidence="1">
    <location>
        <begin position="1"/>
        <end position="23"/>
    </location>
</feature>
<keyword evidence="4" id="KW-1185">Reference proteome</keyword>
<name>A0A3E0U2F3_9GAMM</name>
<evidence type="ECO:0000313" key="3">
    <source>
        <dbReference type="EMBL" id="REL31161.1"/>
    </source>
</evidence>
<dbReference type="Pfam" id="PF12146">
    <property type="entry name" value="Hydrolase_4"/>
    <property type="match status" value="1"/>
</dbReference>
<proteinExistence type="predicted"/>
<feature type="chain" id="PRO_5017596673" evidence="1">
    <location>
        <begin position="24"/>
        <end position="274"/>
    </location>
</feature>
<dbReference type="AlphaFoldDB" id="A0A3E0U2F3"/>
<sequence>MKLPIIFPALCSILFSFASNVSALQTNSSTRAAGINIEGDNASDALNLMAEVSITTKDKFTLSADYYEGSPRSDGFLLLHGCQSDRQSLTPIAKLLAEQGHHVLSMDLRGYGKSTSEQYSHANIKRNTKDIINYQQRMAQLMAYWEEDVLAGYEHLATKLAKENNISILSVGCAARYAVSTAEQLYVANMALLSPDMDYATKERYKNLRDIASFFISSVHHVQSYQTAKELFEWNGHDRSTMLLYKGNYAGNHLLRRNKSLAIDIAHWLSERAK</sequence>
<evidence type="ECO:0000259" key="2">
    <source>
        <dbReference type="Pfam" id="PF12146"/>
    </source>
</evidence>
<organism evidence="3 4">
    <name type="scientific">Thalassotalea euphylliae</name>
    <dbReference type="NCBI Taxonomy" id="1655234"/>
    <lineage>
        <taxon>Bacteria</taxon>
        <taxon>Pseudomonadati</taxon>
        <taxon>Pseudomonadota</taxon>
        <taxon>Gammaproteobacteria</taxon>
        <taxon>Alteromonadales</taxon>
        <taxon>Colwelliaceae</taxon>
        <taxon>Thalassotalea</taxon>
    </lineage>
</organism>
<protein>
    <submittedName>
        <fullName evidence="3">Alpha/beta hydrolase</fullName>
    </submittedName>
</protein>
<accession>A0A3E0U2F3</accession>
<dbReference type="Proteomes" id="UP000256899">
    <property type="component" value="Unassembled WGS sequence"/>
</dbReference>